<accession>A0ABT2HGH3</accession>
<dbReference type="Pfam" id="PF00005">
    <property type="entry name" value="ABC_tran"/>
    <property type="match status" value="1"/>
</dbReference>
<sequence>MVLELQSVWLRGRGRARPRIHDASIQLEAGRVYGLIGPNGAGKSSLLAVLAGLVRPDRGTVRDVPWQRGEPIGAVFGDVDMHRGRTVRETLLLRSRLVGRTPDEAESMAVRVGLGAVLRRRVAALSLGMRMRLSIGVALLGSPMLVLLDEPMNGLDPDGIAWMRGVVSDLRQAGATVVVSSHLLGELETMIDDAIIVSRGEIVCVESIADTAARGCDIEVDEPARLLAAMSDRGVPATMRGRVVHVEGTAPDTVRVAVSIGLDVTRVGVSGRVLESLYGEVASAEFESEGAR</sequence>
<dbReference type="GO" id="GO:0005524">
    <property type="term" value="F:ATP binding"/>
    <property type="evidence" value="ECO:0007669"/>
    <property type="project" value="UniProtKB-KW"/>
</dbReference>
<dbReference type="InterPro" id="IPR003593">
    <property type="entry name" value="AAA+_ATPase"/>
</dbReference>
<evidence type="ECO:0000256" key="1">
    <source>
        <dbReference type="ARBA" id="ARBA00005417"/>
    </source>
</evidence>
<protein>
    <submittedName>
        <fullName evidence="6">ABC transporter ATP-binding protein</fullName>
    </submittedName>
</protein>
<proteinExistence type="inferred from homology"/>
<dbReference type="SUPFAM" id="SSF52540">
    <property type="entry name" value="P-loop containing nucleoside triphosphate hydrolases"/>
    <property type="match status" value="1"/>
</dbReference>
<keyword evidence="4 6" id="KW-0067">ATP-binding</keyword>
<comment type="caution">
    <text evidence="6">The sequence shown here is derived from an EMBL/GenBank/DDBJ whole genome shotgun (WGS) entry which is preliminary data.</text>
</comment>
<dbReference type="SMART" id="SM00382">
    <property type="entry name" value="AAA"/>
    <property type="match status" value="1"/>
</dbReference>
<keyword evidence="7" id="KW-1185">Reference proteome</keyword>
<evidence type="ECO:0000313" key="6">
    <source>
        <dbReference type="EMBL" id="MCS6522370.1"/>
    </source>
</evidence>
<dbReference type="PROSITE" id="PS00211">
    <property type="entry name" value="ABC_TRANSPORTER_1"/>
    <property type="match status" value="1"/>
</dbReference>
<dbReference type="PANTHER" id="PTHR43335:SF4">
    <property type="entry name" value="ABC TRANSPORTER, ATP-BINDING PROTEIN"/>
    <property type="match status" value="1"/>
</dbReference>
<dbReference type="EMBL" id="JANVAD010000003">
    <property type="protein sequence ID" value="MCS6522370.1"/>
    <property type="molecule type" value="Genomic_DNA"/>
</dbReference>
<evidence type="ECO:0000313" key="7">
    <source>
        <dbReference type="Proteomes" id="UP001652264"/>
    </source>
</evidence>
<evidence type="ECO:0000256" key="4">
    <source>
        <dbReference type="ARBA" id="ARBA00022840"/>
    </source>
</evidence>
<dbReference type="RefSeq" id="WP_258554771.1">
    <property type="nucleotide sequence ID" value="NZ_BMNV01000006.1"/>
</dbReference>
<gene>
    <name evidence="6" type="ORF">NYQ28_07305</name>
</gene>
<dbReference type="Proteomes" id="UP001652264">
    <property type="component" value="Unassembled WGS sequence"/>
</dbReference>
<evidence type="ECO:0000259" key="5">
    <source>
        <dbReference type="PROSITE" id="PS50893"/>
    </source>
</evidence>
<dbReference type="InterPro" id="IPR027417">
    <property type="entry name" value="P-loop_NTPase"/>
</dbReference>
<dbReference type="InterPro" id="IPR003439">
    <property type="entry name" value="ABC_transporter-like_ATP-bd"/>
</dbReference>
<evidence type="ECO:0000256" key="3">
    <source>
        <dbReference type="ARBA" id="ARBA00022741"/>
    </source>
</evidence>
<dbReference type="Gene3D" id="3.40.50.300">
    <property type="entry name" value="P-loop containing nucleotide triphosphate hydrolases"/>
    <property type="match status" value="1"/>
</dbReference>
<name>A0ABT2HGH3_9MICO</name>
<dbReference type="PANTHER" id="PTHR43335">
    <property type="entry name" value="ABC TRANSPORTER, ATP-BINDING PROTEIN"/>
    <property type="match status" value="1"/>
</dbReference>
<comment type="similarity">
    <text evidence="1">Belongs to the ABC transporter superfamily.</text>
</comment>
<dbReference type="InterPro" id="IPR017871">
    <property type="entry name" value="ABC_transporter-like_CS"/>
</dbReference>
<dbReference type="PROSITE" id="PS50893">
    <property type="entry name" value="ABC_TRANSPORTER_2"/>
    <property type="match status" value="1"/>
</dbReference>
<reference evidence="6 7" key="1">
    <citation type="submission" date="2022-08" db="EMBL/GenBank/DDBJ databases">
        <title>Taxonomy of Curtobacterium flaccumfaciens.</title>
        <authorList>
            <person name="Osdaghi E."/>
            <person name="Taghavi S.M."/>
            <person name="Hamidizade M."/>
            <person name="Abachi H."/>
            <person name="Fazliarab A."/>
            <person name="Baeyen S."/>
            <person name="Portier P."/>
            <person name="Van Vaerenbergh J."/>
            <person name="Jacques M.-A."/>
        </authorList>
    </citation>
    <scope>NUCLEOTIDE SEQUENCE [LARGE SCALE GENOMIC DNA]</scope>
    <source>
        <strain evidence="6 7">LMG8786T</strain>
    </source>
</reference>
<feature type="domain" description="ABC transporter" evidence="5">
    <location>
        <begin position="3"/>
        <end position="224"/>
    </location>
</feature>
<organism evidence="6 7">
    <name type="scientific">Curtobacterium citreum</name>
    <dbReference type="NCBI Taxonomy" id="2036"/>
    <lineage>
        <taxon>Bacteria</taxon>
        <taxon>Bacillati</taxon>
        <taxon>Actinomycetota</taxon>
        <taxon>Actinomycetes</taxon>
        <taxon>Micrococcales</taxon>
        <taxon>Microbacteriaceae</taxon>
        <taxon>Curtobacterium</taxon>
    </lineage>
</organism>
<keyword evidence="3" id="KW-0547">Nucleotide-binding</keyword>
<keyword evidence="2" id="KW-0813">Transport</keyword>
<evidence type="ECO:0000256" key="2">
    <source>
        <dbReference type="ARBA" id="ARBA00022448"/>
    </source>
</evidence>